<evidence type="ECO:0000256" key="4">
    <source>
        <dbReference type="ARBA" id="ARBA00022729"/>
    </source>
</evidence>
<dbReference type="InterPro" id="IPR050492">
    <property type="entry name" value="Bact_metal-bind_prot9"/>
</dbReference>
<comment type="subcellular location">
    <subcellularLocation>
        <location evidence="1">Cell envelope</location>
    </subcellularLocation>
</comment>
<protein>
    <submittedName>
        <fullName evidence="7">Metal ABC transporter substrate-binding protein</fullName>
    </submittedName>
</protein>
<feature type="compositionally biased region" description="Pro residues" evidence="6">
    <location>
        <begin position="1"/>
        <end position="12"/>
    </location>
</feature>
<name>A0A364V436_9CORY</name>
<evidence type="ECO:0000256" key="6">
    <source>
        <dbReference type="SAM" id="MobiDB-lite"/>
    </source>
</evidence>
<keyword evidence="3" id="KW-0479">Metal-binding</keyword>
<dbReference type="AlphaFoldDB" id="A0A364V436"/>
<dbReference type="GO" id="GO:0030313">
    <property type="term" value="C:cell envelope"/>
    <property type="evidence" value="ECO:0007669"/>
    <property type="project" value="UniProtKB-SubCell"/>
</dbReference>
<evidence type="ECO:0000313" key="8">
    <source>
        <dbReference type="Proteomes" id="UP000251577"/>
    </source>
</evidence>
<dbReference type="Gene3D" id="3.40.50.1980">
    <property type="entry name" value="Nitrogenase molybdenum iron protein domain"/>
    <property type="match status" value="2"/>
</dbReference>
<evidence type="ECO:0000256" key="2">
    <source>
        <dbReference type="ARBA" id="ARBA00022448"/>
    </source>
</evidence>
<dbReference type="PANTHER" id="PTHR42953:SF1">
    <property type="entry name" value="METAL-BINDING PROTEIN HI_0362-RELATED"/>
    <property type="match status" value="1"/>
</dbReference>
<comment type="caution">
    <text evidence="7">The sequence shown here is derived from an EMBL/GenBank/DDBJ whole genome shotgun (WGS) entry which is preliminary data.</text>
</comment>
<dbReference type="Pfam" id="PF01297">
    <property type="entry name" value="ZnuA"/>
    <property type="match status" value="1"/>
</dbReference>
<comment type="similarity">
    <text evidence="5">Belongs to the bacterial solute-binding protein 9 family.</text>
</comment>
<evidence type="ECO:0000256" key="5">
    <source>
        <dbReference type="RuleBase" id="RU003512"/>
    </source>
</evidence>
<keyword evidence="2 5" id="KW-0813">Transport</keyword>
<feature type="region of interest" description="Disordered" evidence="6">
    <location>
        <begin position="1"/>
        <end position="30"/>
    </location>
</feature>
<reference evidence="7 8" key="1">
    <citation type="journal article" date="2018" name="Syst. Appl. Microbiol.">
        <title>Corynebacterium heidelbergense sp. nov., isolated from the preen glands of Egyptian geese (Alopochen aegyptiacus).</title>
        <authorList>
            <person name="Braun M.S."/>
            <person name="Wang E."/>
            <person name="Zimmermann S."/>
            <person name="Wink M."/>
        </authorList>
    </citation>
    <scope>NUCLEOTIDE SEQUENCE [LARGE SCALE GENOMIC DNA]</scope>
    <source>
        <strain evidence="7 8">647</strain>
    </source>
</reference>
<dbReference type="SUPFAM" id="SSF53807">
    <property type="entry name" value="Helical backbone' metal receptor"/>
    <property type="match status" value="1"/>
</dbReference>
<dbReference type="Proteomes" id="UP000251577">
    <property type="component" value="Unassembled WGS sequence"/>
</dbReference>
<dbReference type="PANTHER" id="PTHR42953">
    <property type="entry name" value="HIGH-AFFINITY ZINC UPTAKE SYSTEM PROTEIN ZNUA-RELATED"/>
    <property type="match status" value="1"/>
</dbReference>
<dbReference type="GO" id="GO:0030001">
    <property type="term" value="P:metal ion transport"/>
    <property type="evidence" value="ECO:0007669"/>
    <property type="project" value="InterPro"/>
</dbReference>
<organism evidence="7 8">
    <name type="scientific">Corynebacterium heidelbergense</name>
    <dbReference type="NCBI Taxonomy" id="2055947"/>
    <lineage>
        <taxon>Bacteria</taxon>
        <taxon>Bacillati</taxon>
        <taxon>Actinomycetota</taxon>
        <taxon>Actinomycetes</taxon>
        <taxon>Mycobacteriales</taxon>
        <taxon>Corynebacteriaceae</taxon>
        <taxon>Corynebacterium</taxon>
    </lineage>
</organism>
<dbReference type="GO" id="GO:0007155">
    <property type="term" value="P:cell adhesion"/>
    <property type="evidence" value="ECO:0007669"/>
    <property type="project" value="InterPro"/>
</dbReference>
<dbReference type="RefSeq" id="WP_165841720.1">
    <property type="nucleotide sequence ID" value="NZ_QHCV01000100.1"/>
</dbReference>
<dbReference type="InterPro" id="IPR006127">
    <property type="entry name" value="ZnuA-like"/>
</dbReference>
<sequence length="210" mass="22746">PHPPHAPRPPASPGITPIPIAGTTDPNPHAWMSPTAARTYVDNIAAALTDLQPDQAEQIRANADSYKRRLAEVDGHIRSGLSQLPKDQRALVTCEGAFSYLARDTHLAEGYIWPVNTEREINSDDIRRAADFVRDRHVPAVFCESTVPAGPKQQLMRETGAADGGTLYVDSLSDAQGPVPTYLDLLEYDAKTIVTGLTRASTPTTAGQRQ</sequence>
<feature type="non-terminal residue" evidence="7">
    <location>
        <position position="1"/>
    </location>
</feature>
<dbReference type="InterPro" id="IPR006129">
    <property type="entry name" value="AdhesinB"/>
</dbReference>
<evidence type="ECO:0000256" key="3">
    <source>
        <dbReference type="ARBA" id="ARBA00022723"/>
    </source>
</evidence>
<dbReference type="GO" id="GO:0046872">
    <property type="term" value="F:metal ion binding"/>
    <property type="evidence" value="ECO:0007669"/>
    <property type="project" value="UniProtKB-KW"/>
</dbReference>
<evidence type="ECO:0000256" key="1">
    <source>
        <dbReference type="ARBA" id="ARBA00004196"/>
    </source>
</evidence>
<proteinExistence type="inferred from homology"/>
<keyword evidence="8" id="KW-1185">Reference proteome</keyword>
<evidence type="ECO:0000313" key="7">
    <source>
        <dbReference type="EMBL" id="RAV31405.1"/>
    </source>
</evidence>
<gene>
    <name evidence="7" type="ORF">DLJ54_08535</name>
</gene>
<accession>A0A364V436</accession>
<keyword evidence="4" id="KW-0732">Signal</keyword>
<dbReference type="EMBL" id="QHCV01000100">
    <property type="protein sequence ID" value="RAV31405.1"/>
    <property type="molecule type" value="Genomic_DNA"/>
</dbReference>
<dbReference type="PRINTS" id="PR00690">
    <property type="entry name" value="ADHESNFAMILY"/>
</dbReference>
<dbReference type="InterPro" id="IPR006128">
    <property type="entry name" value="Lipoprotein_PsaA-like"/>
</dbReference>
<dbReference type="PRINTS" id="PR00691">
    <property type="entry name" value="ADHESINB"/>
</dbReference>